<keyword evidence="2" id="KW-1185">Reference proteome</keyword>
<dbReference type="Proteomes" id="UP000729402">
    <property type="component" value="Unassembled WGS sequence"/>
</dbReference>
<reference evidence="1" key="2">
    <citation type="submission" date="2021-02" db="EMBL/GenBank/DDBJ databases">
        <authorList>
            <person name="Kimball J.A."/>
            <person name="Haas M.W."/>
            <person name="Macchietto M."/>
            <person name="Kono T."/>
            <person name="Duquette J."/>
            <person name="Shao M."/>
        </authorList>
    </citation>
    <scope>NUCLEOTIDE SEQUENCE</scope>
    <source>
        <tissue evidence="1">Fresh leaf tissue</tissue>
    </source>
</reference>
<dbReference type="EMBL" id="JAAALK010000284">
    <property type="protein sequence ID" value="KAG8068810.1"/>
    <property type="molecule type" value="Genomic_DNA"/>
</dbReference>
<name>A0A8J5S4G8_ZIZPA</name>
<evidence type="ECO:0000313" key="2">
    <source>
        <dbReference type="Proteomes" id="UP000729402"/>
    </source>
</evidence>
<proteinExistence type="predicted"/>
<gene>
    <name evidence="1" type="ORF">GUJ93_ZPchr0005g15589</name>
</gene>
<protein>
    <submittedName>
        <fullName evidence="1">Uncharacterized protein</fullName>
    </submittedName>
</protein>
<evidence type="ECO:0000313" key="1">
    <source>
        <dbReference type="EMBL" id="KAG8068810.1"/>
    </source>
</evidence>
<reference evidence="1" key="1">
    <citation type="journal article" date="2021" name="bioRxiv">
        <title>Whole Genome Assembly and Annotation of Northern Wild Rice, Zizania palustris L., Supports a Whole Genome Duplication in the Zizania Genus.</title>
        <authorList>
            <person name="Haas M."/>
            <person name="Kono T."/>
            <person name="Macchietto M."/>
            <person name="Millas R."/>
            <person name="McGilp L."/>
            <person name="Shao M."/>
            <person name="Duquette J."/>
            <person name="Hirsch C.N."/>
            <person name="Kimball J."/>
        </authorList>
    </citation>
    <scope>NUCLEOTIDE SEQUENCE</scope>
    <source>
        <tissue evidence="1">Fresh leaf tissue</tissue>
    </source>
</reference>
<sequence length="68" mass="7605">MTQRVRKQAVWRFLLEFTARGQCFCTQAHAWREVSSACVAGRRIKTGGPHGIKATVRHAVSLADHSRA</sequence>
<dbReference type="AlphaFoldDB" id="A0A8J5S4G8"/>
<organism evidence="1 2">
    <name type="scientific">Zizania palustris</name>
    <name type="common">Northern wild rice</name>
    <dbReference type="NCBI Taxonomy" id="103762"/>
    <lineage>
        <taxon>Eukaryota</taxon>
        <taxon>Viridiplantae</taxon>
        <taxon>Streptophyta</taxon>
        <taxon>Embryophyta</taxon>
        <taxon>Tracheophyta</taxon>
        <taxon>Spermatophyta</taxon>
        <taxon>Magnoliopsida</taxon>
        <taxon>Liliopsida</taxon>
        <taxon>Poales</taxon>
        <taxon>Poaceae</taxon>
        <taxon>BOP clade</taxon>
        <taxon>Oryzoideae</taxon>
        <taxon>Oryzeae</taxon>
        <taxon>Zizaniinae</taxon>
        <taxon>Zizania</taxon>
    </lineage>
</organism>
<accession>A0A8J5S4G8</accession>
<comment type="caution">
    <text evidence="1">The sequence shown here is derived from an EMBL/GenBank/DDBJ whole genome shotgun (WGS) entry which is preliminary data.</text>
</comment>